<evidence type="ECO:0000313" key="2">
    <source>
        <dbReference type="EMBL" id="VVB03945.1"/>
    </source>
</evidence>
<accession>A0A565BRE1</accession>
<comment type="caution">
    <text evidence="2">The sequence shown here is derived from an EMBL/GenBank/DDBJ whole genome shotgun (WGS) entry which is preliminary data.</text>
</comment>
<gene>
    <name evidence="2" type="ORF">ANE_LOCUS14389</name>
</gene>
<dbReference type="EMBL" id="CABITT030000005">
    <property type="protein sequence ID" value="VVB03945.1"/>
    <property type="molecule type" value="Genomic_DNA"/>
</dbReference>
<feature type="compositionally biased region" description="Pro residues" evidence="1">
    <location>
        <begin position="113"/>
        <end position="123"/>
    </location>
</feature>
<dbReference type="Proteomes" id="UP000489600">
    <property type="component" value="Unassembled WGS sequence"/>
</dbReference>
<name>A0A565BRE1_9BRAS</name>
<evidence type="ECO:0000313" key="3">
    <source>
        <dbReference type="Proteomes" id="UP000489600"/>
    </source>
</evidence>
<sequence>MASGETVICSALTSRSPPQHMLLHRHIRSSPPELQLIRRTNSAIHRQPWSLASFSGYDRPWYFTQSPTSSMERDEAYRPYLRWLSLGPAKSLQSLRPHREPPGTPEQRESQDPPEPPGLPDPPPRNERISGAYHRILPPQPAAVGIRLPSSRCYCHNARSPSSFRLIFSGVDDLLWGPICVPVPESEIDKGDGEISEAEFEVDGLFERDGPSNIQTDRWAWPKCFKVPCSVFLNVLWGKSSSTPQHITPSKLRLQKASTTRDARYLISTAMVTNLNGRLKLEVSESILGRPLPSSLNQMVNVSRLSISSVELPSCLLFNNRRASSRRVGLFRAYPSP</sequence>
<feature type="region of interest" description="Disordered" evidence="1">
    <location>
        <begin position="92"/>
        <end position="130"/>
    </location>
</feature>
<proteinExistence type="predicted"/>
<dbReference type="AlphaFoldDB" id="A0A565BRE1"/>
<evidence type="ECO:0000256" key="1">
    <source>
        <dbReference type="SAM" id="MobiDB-lite"/>
    </source>
</evidence>
<reference evidence="2" key="1">
    <citation type="submission" date="2019-07" db="EMBL/GenBank/DDBJ databases">
        <authorList>
            <person name="Dittberner H."/>
        </authorList>
    </citation>
    <scope>NUCLEOTIDE SEQUENCE [LARGE SCALE GENOMIC DNA]</scope>
</reference>
<organism evidence="2 3">
    <name type="scientific">Arabis nemorensis</name>
    <dbReference type="NCBI Taxonomy" id="586526"/>
    <lineage>
        <taxon>Eukaryota</taxon>
        <taxon>Viridiplantae</taxon>
        <taxon>Streptophyta</taxon>
        <taxon>Embryophyta</taxon>
        <taxon>Tracheophyta</taxon>
        <taxon>Spermatophyta</taxon>
        <taxon>Magnoliopsida</taxon>
        <taxon>eudicotyledons</taxon>
        <taxon>Gunneridae</taxon>
        <taxon>Pentapetalae</taxon>
        <taxon>rosids</taxon>
        <taxon>malvids</taxon>
        <taxon>Brassicales</taxon>
        <taxon>Brassicaceae</taxon>
        <taxon>Arabideae</taxon>
        <taxon>Arabis</taxon>
    </lineage>
</organism>
<protein>
    <submittedName>
        <fullName evidence="2">Uncharacterized protein</fullName>
    </submittedName>
</protein>
<keyword evidence="3" id="KW-1185">Reference proteome</keyword>
<feature type="compositionally biased region" description="Basic and acidic residues" evidence="1">
    <location>
        <begin position="97"/>
        <end position="111"/>
    </location>
</feature>